<reference evidence="1" key="2">
    <citation type="submission" date="2020-09" db="EMBL/GenBank/DDBJ databases">
        <authorList>
            <person name="Sun Q."/>
            <person name="Ohkuma M."/>
        </authorList>
    </citation>
    <scope>NUCLEOTIDE SEQUENCE</scope>
    <source>
        <strain evidence="1">JCM 13919</strain>
    </source>
</reference>
<keyword evidence="2" id="KW-1185">Reference proteome</keyword>
<dbReference type="RefSeq" id="WP_131777087.1">
    <property type="nucleotide sequence ID" value="NZ_BMOB01000008.1"/>
</dbReference>
<evidence type="ECO:0000313" key="2">
    <source>
        <dbReference type="Proteomes" id="UP000630149"/>
    </source>
</evidence>
<dbReference type="Pfam" id="PF11393">
    <property type="entry name" value="T4BSS_DotI_IcmL"/>
    <property type="match status" value="1"/>
</dbReference>
<proteinExistence type="predicted"/>
<comment type="caution">
    <text evidence="1">The sequence shown here is derived from an EMBL/GenBank/DDBJ whole genome shotgun (WGS) entry which is preliminary data.</text>
</comment>
<dbReference type="AlphaFoldDB" id="A0A917JW60"/>
<accession>A0A917JW60</accession>
<organism evidence="1 2">
    <name type="scientific">Legionella impletisoli</name>
    <dbReference type="NCBI Taxonomy" id="343510"/>
    <lineage>
        <taxon>Bacteria</taxon>
        <taxon>Pseudomonadati</taxon>
        <taxon>Pseudomonadota</taxon>
        <taxon>Gammaproteobacteria</taxon>
        <taxon>Legionellales</taxon>
        <taxon>Legionellaceae</taxon>
        <taxon>Legionella</taxon>
    </lineage>
</organism>
<reference evidence="1" key="1">
    <citation type="journal article" date="2014" name="Int. J. Syst. Evol. Microbiol.">
        <title>Complete genome sequence of Corynebacterium casei LMG S-19264T (=DSM 44701T), isolated from a smear-ripened cheese.</title>
        <authorList>
            <consortium name="US DOE Joint Genome Institute (JGI-PGF)"/>
            <person name="Walter F."/>
            <person name="Albersmeier A."/>
            <person name="Kalinowski J."/>
            <person name="Ruckert C."/>
        </authorList>
    </citation>
    <scope>NUCLEOTIDE SEQUENCE</scope>
    <source>
        <strain evidence="1">JCM 13919</strain>
    </source>
</reference>
<dbReference type="NCBIfam" id="NF038227">
    <property type="entry name" value="IcmM_DotJ_IVB"/>
    <property type="match status" value="1"/>
</dbReference>
<gene>
    <name evidence="1" type="primary">icmM</name>
    <name evidence="1" type="ORF">GCM10007966_18310</name>
</gene>
<sequence length="95" mass="10680">MSRGTWEIVKQSKRFYVMTYRKTGTALLFSAALNVLLGAGIYYTYFHQPERDFYATNGITPPVELTPLDEPNYTSDALLASDPVNDTNDAKVIPQ</sequence>
<dbReference type="Proteomes" id="UP000630149">
    <property type="component" value="Unassembled WGS sequence"/>
</dbReference>
<protein>
    <submittedName>
        <fullName evidence="1">Phosphoesterase</fullName>
    </submittedName>
</protein>
<dbReference type="InterPro" id="IPR021055">
    <property type="entry name" value="T4BSS_IcmL/DotI"/>
</dbReference>
<dbReference type="OrthoDB" id="5653490at2"/>
<evidence type="ECO:0000313" key="1">
    <source>
        <dbReference type="EMBL" id="GGI89926.1"/>
    </source>
</evidence>
<dbReference type="EMBL" id="BMOB01000008">
    <property type="protein sequence ID" value="GGI89926.1"/>
    <property type="molecule type" value="Genomic_DNA"/>
</dbReference>
<name>A0A917JW60_9GAMM</name>